<dbReference type="AlphaFoldDB" id="A0A371C931"/>
<dbReference type="EMBL" id="KZ858977">
    <property type="protein sequence ID" value="RDW26570.1"/>
    <property type="molecule type" value="Genomic_DNA"/>
</dbReference>
<dbReference type="PROSITE" id="PS51257">
    <property type="entry name" value="PROKAR_LIPOPROTEIN"/>
    <property type="match status" value="1"/>
</dbReference>
<protein>
    <submittedName>
        <fullName evidence="1">Uncharacterized protein</fullName>
    </submittedName>
</protein>
<sequence length="115" mass="13240">MAKSPFHSFLPISALSACVFERVRLRPPLCSSGRYKTDITDLLYALHDHRKYWQTLILSPSTYSTSMYVRLRISGQFPSVYTITDTSRLLRHTPGTMIVSACFGAVEHFRERLRL</sequence>
<proteinExistence type="predicted"/>
<dbReference type="Proteomes" id="UP000256601">
    <property type="component" value="Unassembled WGS sequence"/>
</dbReference>
<organism evidence="1 2">
    <name type="scientific">Yarrowia lipolytica</name>
    <name type="common">Candida lipolytica</name>
    <dbReference type="NCBI Taxonomy" id="4952"/>
    <lineage>
        <taxon>Eukaryota</taxon>
        <taxon>Fungi</taxon>
        <taxon>Dikarya</taxon>
        <taxon>Ascomycota</taxon>
        <taxon>Saccharomycotina</taxon>
        <taxon>Dipodascomycetes</taxon>
        <taxon>Dipodascales</taxon>
        <taxon>Dipodascales incertae sedis</taxon>
        <taxon>Yarrowia</taxon>
    </lineage>
</organism>
<evidence type="ECO:0000313" key="2">
    <source>
        <dbReference type="Proteomes" id="UP000256601"/>
    </source>
</evidence>
<name>A0A371C931_YARLL</name>
<accession>A0A371C931</accession>
<gene>
    <name evidence="1" type="ORF">B0I71DRAFT_164262</name>
</gene>
<reference evidence="1 2" key="1">
    <citation type="submission" date="2018-07" db="EMBL/GenBank/DDBJ databases">
        <title>Draft Genome Assemblies for Five Robust Yarrowia lipolytica Strains Exhibiting High Lipid Production and Pentose Sugar Utilization and Sugar Alcohol Secretion from Undetoxified Lignocellulosic Biomass Hydrolysates.</title>
        <authorList>
            <consortium name="DOE Joint Genome Institute"/>
            <person name="Walker C."/>
            <person name="Ryu S."/>
            <person name="Na H."/>
            <person name="Zane M."/>
            <person name="LaButti K."/>
            <person name="Lipzen A."/>
            <person name="Haridas S."/>
            <person name="Barry K."/>
            <person name="Grigoriev I.V."/>
            <person name="Quarterman J."/>
            <person name="Slininger P."/>
            <person name="Dien B."/>
            <person name="Trinh C.T."/>
        </authorList>
    </citation>
    <scope>NUCLEOTIDE SEQUENCE [LARGE SCALE GENOMIC DNA]</scope>
    <source>
        <strain evidence="1 2">YB392</strain>
    </source>
</reference>
<evidence type="ECO:0000313" key="1">
    <source>
        <dbReference type="EMBL" id="RDW26570.1"/>
    </source>
</evidence>